<name>A0A9J6RPS8_9GAMM</name>
<dbReference type="EMBL" id="JAPTGG010000010">
    <property type="protein sequence ID" value="MCZ0866176.1"/>
    <property type="molecule type" value="Genomic_DNA"/>
</dbReference>
<evidence type="ECO:0000313" key="2">
    <source>
        <dbReference type="Proteomes" id="UP001069090"/>
    </source>
</evidence>
<accession>A0A9J6RPS8</accession>
<evidence type="ECO:0000313" key="1">
    <source>
        <dbReference type="EMBL" id="MCZ0866176.1"/>
    </source>
</evidence>
<proteinExistence type="predicted"/>
<dbReference type="AlphaFoldDB" id="A0A9J6RPS8"/>
<sequence>MVTESSSELFQYTLDKNNHIVAVNQSFIQFAEQNAWAIELDAVMDKPLLSFIDGQETQIFTELLLARVREKQQLVTIPFRCDSQNCKRYLSMSISPMADGMLSFSNQLLKQELRTPLELAKETTHSINPQHKVCMCSWCNKFMIDGQQWAEVEAAIDKLDLFAANYREKYISHGICPDCQSLMMAGRSQV</sequence>
<protein>
    <submittedName>
        <fullName evidence="1">Uncharacterized protein</fullName>
    </submittedName>
</protein>
<organism evidence="1 2">
    <name type="scientific">Dasania phycosphaerae</name>
    <dbReference type="NCBI Taxonomy" id="2950436"/>
    <lineage>
        <taxon>Bacteria</taxon>
        <taxon>Pseudomonadati</taxon>
        <taxon>Pseudomonadota</taxon>
        <taxon>Gammaproteobacteria</taxon>
        <taxon>Cellvibrionales</taxon>
        <taxon>Spongiibacteraceae</taxon>
        <taxon>Dasania</taxon>
    </lineage>
</organism>
<comment type="caution">
    <text evidence="1">The sequence shown here is derived from an EMBL/GenBank/DDBJ whole genome shotgun (WGS) entry which is preliminary data.</text>
</comment>
<dbReference type="Proteomes" id="UP001069090">
    <property type="component" value="Unassembled WGS sequence"/>
</dbReference>
<dbReference type="RefSeq" id="WP_258332328.1">
    <property type="nucleotide sequence ID" value="NZ_JAPTGG010000010.1"/>
</dbReference>
<reference evidence="1 2" key="1">
    <citation type="submission" date="2022-12" db="EMBL/GenBank/DDBJ databases">
        <title>Dasania phycosphaerae sp. nov., isolated from particulate material of the south coast of Korea.</title>
        <authorList>
            <person name="Jiang Y."/>
        </authorList>
    </citation>
    <scope>NUCLEOTIDE SEQUENCE [LARGE SCALE GENOMIC DNA]</scope>
    <source>
        <strain evidence="1 2">GY-19</strain>
    </source>
</reference>
<gene>
    <name evidence="1" type="ORF">O0V09_13275</name>
</gene>
<keyword evidence="2" id="KW-1185">Reference proteome</keyword>